<comment type="caution">
    <text evidence="2">The sequence shown here is derived from an EMBL/GenBank/DDBJ whole genome shotgun (WGS) entry which is preliminary data.</text>
</comment>
<evidence type="ECO:0000313" key="3">
    <source>
        <dbReference type="Proteomes" id="UP000075502"/>
    </source>
</evidence>
<evidence type="ECO:0000313" key="2">
    <source>
        <dbReference type="EMBL" id="KYG08806.1"/>
    </source>
</evidence>
<dbReference type="Proteomes" id="UP000075502">
    <property type="component" value="Unassembled WGS sequence"/>
</dbReference>
<gene>
    <name evidence="2" type="ORF">BE21_21355</name>
</gene>
<sequence length="90" mass="9263">MDEQKIQEIKKEAARQAAVGASGGTERPDEHEAPSDMPKPPVAIEASTAAQEDGDRQPNGTGSVPAASTEAERGHGPTQGAPAVKPHGDR</sequence>
<feature type="region of interest" description="Disordered" evidence="1">
    <location>
        <begin position="1"/>
        <end position="90"/>
    </location>
</feature>
<proteinExistence type="predicted"/>
<dbReference type="AlphaFoldDB" id="A0A150TVZ6"/>
<protein>
    <submittedName>
        <fullName evidence="2">Uncharacterized protein</fullName>
    </submittedName>
</protein>
<organism evidence="2 3">
    <name type="scientific">Sorangium cellulosum</name>
    <name type="common">Polyangium cellulosum</name>
    <dbReference type="NCBI Taxonomy" id="56"/>
    <lineage>
        <taxon>Bacteria</taxon>
        <taxon>Pseudomonadati</taxon>
        <taxon>Myxococcota</taxon>
        <taxon>Polyangia</taxon>
        <taxon>Polyangiales</taxon>
        <taxon>Polyangiaceae</taxon>
        <taxon>Sorangium</taxon>
    </lineage>
</organism>
<reference evidence="2 3" key="1">
    <citation type="submission" date="2014-02" db="EMBL/GenBank/DDBJ databases">
        <title>The small core and large imbalanced accessory genome model reveals a collaborative survival strategy of Sorangium cellulosum strains in nature.</title>
        <authorList>
            <person name="Han K."/>
            <person name="Peng R."/>
            <person name="Blom J."/>
            <person name="Li Y.-Z."/>
        </authorList>
    </citation>
    <scope>NUCLEOTIDE SEQUENCE [LARGE SCALE GENOMIC DNA]</scope>
    <source>
        <strain evidence="2 3">So0007-03</strain>
    </source>
</reference>
<evidence type="ECO:0000256" key="1">
    <source>
        <dbReference type="SAM" id="MobiDB-lite"/>
    </source>
</evidence>
<feature type="compositionally biased region" description="Basic and acidic residues" evidence="1">
    <location>
        <begin position="1"/>
        <end position="14"/>
    </location>
</feature>
<dbReference type="EMBL" id="JEME01000861">
    <property type="protein sequence ID" value="KYG08806.1"/>
    <property type="molecule type" value="Genomic_DNA"/>
</dbReference>
<name>A0A150TVZ6_SORCE</name>
<accession>A0A150TVZ6</accession>